<proteinExistence type="predicted"/>
<reference evidence="1 2" key="1">
    <citation type="journal article" date="2015" name="Mol. Plant Microbe Interact.">
        <title>Genome, transcriptome, and functional analyses of Penicillium expansum provide new insights into secondary metabolism and pathogenicity.</title>
        <authorList>
            <person name="Ballester A.R."/>
            <person name="Marcet-Houben M."/>
            <person name="Levin E."/>
            <person name="Sela N."/>
            <person name="Selma-Lazaro C."/>
            <person name="Carmona L."/>
            <person name="Wisniewski M."/>
            <person name="Droby S."/>
            <person name="Gonzalez-Candelas L."/>
            <person name="Gabaldon T."/>
        </authorList>
    </citation>
    <scope>NUCLEOTIDE SEQUENCE [LARGE SCALE GENOMIC DNA]</scope>
    <source>
        <strain evidence="1 2">MD-8</strain>
    </source>
</reference>
<sequence length="157" mass="18093">MSNYQIREHEKKCLYSFDSGVVELNVHCRIPESTRGSSWVPLTDRSTNKPLYDGTIYCALHPELSINNGLLWDLYQVLARQGCAFTIFPSVAAFELYMNRAKETGGEFKEGNWDVRDGESRIWRDVKSNAVDPDTKSGYWVTTHVVDWFTLPYINFV</sequence>
<keyword evidence="2" id="KW-1185">Reference proteome</keyword>
<evidence type="ECO:0000313" key="1">
    <source>
        <dbReference type="EMBL" id="KGO62599.1"/>
    </source>
</evidence>
<protein>
    <submittedName>
        <fullName evidence="1">Uncharacterized protein</fullName>
    </submittedName>
</protein>
<dbReference type="GeneID" id="27677319"/>
<name>A0A0A2K4J8_PENEN</name>
<comment type="caution">
    <text evidence="1">The sequence shown here is derived from an EMBL/GenBank/DDBJ whole genome shotgun (WGS) entry which is preliminary data.</text>
</comment>
<dbReference type="HOGENOM" id="CLU_1678511_0_0_1"/>
<dbReference type="AlphaFoldDB" id="A0A0A2K4J8"/>
<accession>A0A0A2K4J8</accession>
<dbReference type="EMBL" id="JQFZ01000020">
    <property type="protein sequence ID" value="KGO62599.1"/>
    <property type="molecule type" value="Genomic_DNA"/>
</dbReference>
<organism evidence="1 2">
    <name type="scientific">Penicillium expansum</name>
    <name type="common">Blue mold rot fungus</name>
    <dbReference type="NCBI Taxonomy" id="27334"/>
    <lineage>
        <taxon>Eukaryota</taxon>
        <taxon>Fungi</taxon>
        <taxon>Dikarya</taxon>
        <taxon>Ascomycota</taxon>
        <taxon>Pezizomycotina</taxon>
        <taxon>Eurotiomycetes</taxon>
        <taxon>Eurotiomycetidae</taxon>
        <taxon>Eurotiales</taxon>
        <taxon>Aspergillaceae</taxon>
        <taxon>Penicillium</taxon>
    </lineage>
</organism>
<dbReference type="VEuPathDB" id="FungiDB:PEXP_047760"/>
<evidence type="ECO:0000313" key="2">
    <source>
        <dbReference type="Proteomes" id="UP000030143"/>
    </source>
</evidence>
<gene>
    <name evidence="1" type="ORF">PEX2_046250</name>
</gene>
<dbReference type="RefSeq" id="XP_016603130.1">
    <property type="nucleotide sequence ID" value="XM_016741900.1"/>
</dbReference>
<dbReference type="Proteomes" id="UP000030143">
    <property type="component" value="Unassembled WGS sequence"/>
</dbReference>